<dbReference type="EMBL" id="SLWO01000002">
    <property type="protein sequence ID" value="TCO28939.1"/>
    <property type="molecule type" value="Genomic_DNA"/>
</dbReference>
<gene>
    <name evidence="1" type="ORF">EV200_102357</name>
</gene>
<evidence type="ECO:0000313" key="1">
    <source>
        <dbReference type="EMBL" id="TCO28939.1"/>
    </source>
</evidence>
<proteinExistence type="predicted"/>
<reference evidence="1 2" key="1">
    <citation type="submission" date="2019-03" db="EMBL/GenBank/DDBJ databases">
        <title>Genomic Encyclopedia of Type Strains, Phase IV (KMG-IV): sequencing the most valuable type-strain genomes for metagenomic binning, comparative biology and taxonomic classification.</title>
        <authorList>
            <person name="Goeker M."/>
        </authorList>
    </citation>
    <scope>NUCLEOTIDE SEQUENCE [LARGE SCALE GENOMIC DNA]</scope>
    <source>
        <strain evidence="1 2">DSM 103236</strain>
    </source>
</reference>
<evidence type="ECO:0000313" key="2">
    <source>
        <dbReference type="Proteomes" id="UP000295684"/>
    </source>
</evidence>
<comment type="caution">
    <text evidence="1">The sequence shown here is derived from an EMBL/GenBank/DDBJ whole genome shotgun (WGS) entry which is preliminary data.</text>
</comment>
<organism evidence="1 2">
    <name type="scientific">Pedobacter psychrotolerans</name>
    <dbReference type="NCBI Taxonomy" id="1843235"/>
    <lineage>
        <taxon>Bacteria</taxon>
        <taxon>Pseudomonadati</taxon>
        <taxon>Bacteroidota</taxon>
        <taxon>Sphingobacteriia</taxon>
        <taxon>Sphingobacteriales</taxon>
        <taxon>Sphingobacteriaceae</taxon>
        <taxon>Pedobacter</taxon>
    </lineage>
</organism>
<dbReference type="AlphaFoldDB" id="A0A4R2HJ18"/>
<protein>
    <submittedName>
        <fullName evidence="1">Uncharacterized protein</fullName>
    </submittedName>
</protein>
<sequence>MPKNDSEAVKIPECFLSFDKLITIVSEIRPNPNLLIHLLELDSGSS</sequence>
<dbReference type="Proteomes" id="UP000295684">
    <property type="component" value="Unassembled WGS sequence"/>
</dbReference>
<name>A0A4R2HJ18_9SPHI</name>
<accession>A0A4R2HJ18</accession>